<dbReference type="SUPFAM" id="SSF48350">
    <property type="entry name" value="GTPase activation domain, GAP"/>
    <property type="match status" value="1"/>
</dbReference>
<accession>A0A132AAF8</accession>
<evidence type="ECO:0000313" key="3">
    <source>
        <dbReference type="Proteomes" id="UP000616769"/>
    </source>
</evidence>
<dbReference type="VEuPathDB" id="VectorBase:SSCA008749"/>
<protein>
    <submittedName>
        <fullName evidence="2">CDC42 GTPase-activating protein-like protein</fullName>
    </submittedName>
</protein>
<reference evidence="2 3" key="1">
    <citation type="journal article" date="2015" name="Parasit. Vectors">
        <title>Draft genome of the scabies mite.</title>
        <authorList>
            <person name="Rider S.D.Jr."/>
            <person name="Morgan M.S."/>
            <person name="Arlian L.G."/>
        </authorList>
    </citation>
    <scope>NUCLEOTIDE SEQUENCE [LARGE SCALE GENOMIC DNA]</scope>
    <source>
        <strain evidence="2">Arlian Lab</strain>
    </source>
</reference>
<dbReference type="SUPFAM" id="SSF50044">
    <property type="entry name" value="SH3-domain"/>
    <property type="match status" value="1"/>
</dbReference>
<sequence length="323" mass="37104">MPPLNESFYWKGKKGFEVGYFPAECVQLIDDKISQKSNELALRPLKKCVSPTLCQRPSDLNASFSDSEDVAESPTEAAIRKRSKISMLFRNFVAGIRMRRRDQLKRSGILKERVFGCDLCEHLENSGHELPLVLTACCTYIEKHGLNMNGIYRISGVVSTINKLRLIFDEDRIPPDLSVKNPIDADEPLDIHAVASLLKLYFRELPNPLLTYAMFDSFITTMRDETLKEDERCRSIRMLVRRLPPPHWRTLKYLIRHLNLVSQCHSQTGMTFKNIAIVWAPNLLRTKGLDNDKDAFQIVSTQAVLMEFLIVNCEKICKHCFLV</sequence>
<dbReference type="InterPro" id="IPR000198">
    <property type="entry name" value="RhoGAP_dom"/>
</dbReference>
<dbReference type="OrthoDB" id="5873004at2759"/>
<dbReference type="EMBL" id="JXLN01012055">
    <property type="protein sequence ID" value="KPM07954.1"/>
    <property type="molecule type" value="Genomic_DNA"/>
</dbReference>
<evidence type="ECO:0000256" key="1">
    <source>
        <dbReference type="ARBA" id="ARBA00022468"/>
    </source>
</evidence>
<dbReference type="Pfam" id="PF00620">
    <property type="entry name" value="RhoGAP"/>
    <property type="match status" value="1"/>
</dbReference>
<gene>
    <name evidence="2" type="ORF">QR98_0064670</name>
</gene>
<dbReference type="GO" id="GO:0007264">
    <property type="term" value="P:small GTPase-mediated signal transduction"/>
    <property type="evidence" value="ECO:0007669"/>
    <property type="project" value="TreeGrafter"/>
</dbReference>
<proteinExistence type="predicted"/>
<evidence type="ECO:0000313" key="2">
    <source>
        <dbReference type="EMBL" id="KPM07954.1"/>
    </source>
</evidence>
<dbReference type="Proteomes" id="UP000616769">
    <property type="component" value="Unassembled WGS sequence"/>
</dbReference>
<dbReference type="GO" id="GO:0005096">
    <property type="term" value="F:GTPase activator activity"/>
    <property type="evidence" value="ECO:0007669"/>
    <property type="project" value="UniProtKB-KW"/>
</dbReference>
<dbReference type="AlphaFoldDB" id="A0A132AAF8"/>
<comment type="caution">
    <text evidence="2">The sequence shown here is derived from an EMBL/GenBank/DDBJ whole genome shotgun (WGS) entry which is preliminary data.</text>
</comment>
<dbReference type="InterPro" id="IPR008936">
    <property type="entry name" value="Rho_GTPase_activation_prot"/>
</dbReference>
<name>A0A132AAF8_SARSC</name>
<keyword evidence="1" id="KW-0343">GTPase activation</keyword>
<dbReference type="InterPro" id="IPR051576">
    <property type="entry name" value="PX-Rho_GAP"/>
</dbReference>
<organism evidence="2 3">
    <name type="scientific">Sarcoptes scabiei</name>
    <name type="common">Itch mite</name>
    <name type="synonym">Acarus scabiei</name>
    <dbReference type="NCBI Taxonomy" id="52283"/>
    <lineage>
        <taxon>Eukaryota</taxon>
        <taxon>Metazoa</taxon>
        <taxon>Ecdysozoa</taxon>
        <taxon>Arthropoda</taxon>
        <taxon>Chelicerata</taxon>
        <taxon>Arachnida</taxon>
        <taxon>Acari</taxon>
        <taxon>Acariformes</taxon>
        <taxon>Sarcoptiformes</taxon>
        <taxon>Astigmata</taxon>
        <taxon>Psoroptidia</taxon>
        <taxon>Sarcoptoidea</taxon>
        <taxon>Sarcoptidae</taxon>
        <taxon>Sarcoptinae</taxon>
        <taxon>Sarcoptes</taxon>
    </lineage>
</organism>
<dbReference type="PROSITE" id="PS50238">
    <property type="entry name" value="RHOGAP"/>
    <property type="match status" value="1"/>
</dbReference>
<dbReference type="Gene3D" id="1.10.555.10">
    <property type="entry name" value="Rho GTPase activation protein"/>
    <property type="match status" value="1"/>
</dbReference>
<dbReference type="PANTHER" id="PTHR15729:SF10">
    <property type="entry name" value="GTPASE-ACTIVATING PROTEIN CDGAPR"/>
    <property type="match status" value="1"/>
</dbReference>
<dbReference type="InterPro" id="IPR036028">
    <property type="entry name" value="SH3-like_dom_sf"/>
</dbReference>
<dbReference type="SMART" id="SM00324">
    <property type="entry name" value="RhoGAP"/>
    <property type="match status" value="1"/>
</dbReference>
<dbReference type="PANTHER" id="PTHR15729">
    <property type="entry name" value="CDC42 GTPASE-ACTIVATING PROTEIN"/>
    <property type="match status" value="1"/>
</dbReference>